<keyword evidence="3" id="KW-1185">Reference proteome</keyword>
<dbReference type="EMBL" id="JAJKFW010000022">
    <property type="protein sequence ID" value="MCC9642660.1"/>
    <property type="molecule type" value="Genomic_DNA"/>
</dbReference>
<name>A0ABS8NGJ6_9BACT</name>
<feature type="domain" description="CREG-like beta-barrel" evidence="1">
    <location>
        <begin position="32"/>
        <end position="174"/>
    </location>
</feature>
<dbReference type="Proteomes" id="UP001430306">
    <property type="component" value="Unassembled WGS sequence"/>
</dbReference>
<protein>
    <submittedName>
        <fullName evidence="2">CREG family protein</fullName>
    </submittedName>
</protein>
<accession>A0ABS8NGJ6</accession>
<dbReference type="InterPro" id="IPR012349">
    <property type="entry name" value="Split_barrel_FMN-bd"/>
</dbReference>
<evidence type="ECO:0000313" key="3">
    <source>
        <dbReference type="Proteomes" id="UP001430306"/>
    </source>
</evidence>
<gene>
    <name evidence="2" type="ORF">LOC71_10265</name>
</gene>
<dbReference type="SUPFAM" id="SSF50475">
    <property type="entry name" value="FMN-binding split barrel"/>
    <property type="match status" value="1"/>
</dbReference>
<reference evidence="2" key="1">
    <citation type="submission" date="2021-11" db="EMBL/GenBank/DDBJ databases">
        <title>Genome sequence.</title>
        <authorList>
            <person name="Sun Q."/>
        </authorList>
    </citation>
    <scope>NUCLEOTIDE SEQUENCE</scope>
    <source>
        <strain evidence="2">JC740</strain>
    </source>
</reference>
<proteinExistence type="predicted"/>
<evidence type="ECO:0000313" key="2">
    <source>
        <dbReference type="EMBL" id="MCC9642660.1"/>
    </source>
</evidence>
<comment type="caution">
    <text evidence="2">The sequence shown here is derived from an EMBL/GenBank/DDBJ whole genome shotgun (WGS) entry which is preliminary data.</text>
</comment>
<dbReference type="RefSeq" id="WP_230273541.1">
    <property type="nucleotide sequence ID" value="NZ_JAJKFW010000022.1"/>
</dbReference>
<dbReference type="InterPro" id="IPR055343">
    <property type="entry name" value="CREG_beta-barrel"/>
</dbReference>
<dbReference type="Gene3D" id="2.30.110.10">
    <property type="entry name" value="Electron Transport, Fmn-binding Protein, Chain A"/>
    <property type="match status" value="1"/>
</dbReference>
<dbReference type="Pfam" id="PF13883">
    <property type="entry name" value="CREG_beta-barrel"/>
    <property type="match status" value="1"/>
</dbReference>
<evidence type="ECO:0000259" key="1">
    <source>
        <dbReference type="Pfam" id="PF13883"/>
    </source>
</evidence>
<organism evidence="2 3">
    <name type="scientific">Rhodopirellula halodulae</name>
    <dbReference type="NCBI Taxonomy" id="2894198"/>
    <lineage>
        <taxon>Bacteria</taxon>
        <taxon>Pseudomonadati</taxon>
        <taxon>Planctomycetota</taxon>
        <taxon>Planctomycetia</taxon>
        <taxon>Pirellulales</taxon>
        <taxon>Pirellulaceae</taxon>
        <taxon>Rhodopirellula</taxon>
    </lineage>
</organism>
<sequence length="178" mass="19025">MTTPKRSAEDVASQLMNECGAGFLGTVSVRSDWPTVSAESPAKDLRVTSASLDDAVPYVSLVSVARVGAASVAMLLSRLAVHTQNLARSSAVSLLLCESTLSGIDPMSSGRATLIGELQPLSHDEEMNAREVFLRRHPNSRMVADFSDFAFYVLRVNVCHVIAGLGRIETVPASRLHG</sequence>